<feature type="domain" description="BTB" evidence="1">
    <location>
        <begin position="26"/>
        <end position="97"/>
    </location>
</feature>
<gene>
    <name evidence="2" type="ORF">N7G274_002792</name>
</gene>
<dbReference type="EMBL" id="JBEFKJ010000008">
    <property type="protein sequence ID" value="KAL2045017.1"/>
    <property type="molecule type" value="Genomic_DNA"/>
</dbReference>
<dbReference type="SUPFAM" id="SSF54695">
    <property type="entry name" value="POZ domain"/>
    <property type="match status" value="1"/>
</dbReference>
<protein>
    <recommendedName>
        <fullName evidence="1">BTB domain-containing protein</fullName>
    </recommendedName>
</protein>
<evidence type="ECO:0000313" key="3">
    <source>
        <dbReference type="Proteomes" id="UP001590950"/>
    </source>
</evidence>
<proteinExistence type="predicted"/>
<dbReference type="Pfam" id="PF00651">
    <property type="entry name" value="BTB"/>
    <property type="match status" value="1"/>
</dbReference>
<reference evidence="2 3" key="1">
    <citation type="submission" date="2024-09" db="EMBL/GenBank/DDBJ databases">
        <title>Rethinking Asexuality: The Enigmatic Case of Functional Sexual Genes in Lepraria (Stereocaulaceae).</title>
        <authorList>
            <person name="Doellman M."/>
            <person name="Sun Y."/>
            <person name="Barcenas-Pena A."/>
            <person name="Lumbsch H.T."/>
            <person name="Grewe F."/>
        </authorList>
    </citation>
    <scope>NUCLEOTIDE SEQUENCE [LARGE SCALE GENOMIC DNA]</scope>
    <source>
        <strain evidence="2 3">Mercado 3170</strain>
    </source>
</reference>
<name>A0ABR4AK26_9LECA</name>
<dbReference type="CDD" id="cd18186">
    <property type="entry name" value="BTB_POZ_ZBTB_KLHL-like"/>
    <property type="match status" value="1"/>
</dbReference>
<dbReference type="PROSITE" id="PS50097">
    <property type="entry name" value="BTB"/>
    <property type="match status" value="1"/>
</dbReference>
<accession>A0ABR4AK26</accession>
<keyword evidence="3" id="KW-1185">Reference proteome</keyword>
<dbReference type="InterPro" id="IPR011333">
    <property type="entry name" value="SKP1/BTB/POZ_sf"/>
</dbReference>
<dbReference type="Proteomes" id="UP001590950">
    <property type="component" value="Unassembled WGS sequence"/>
</dbReference>
<dbReference type="PANTHER" id="PTHR47843">
    <property type="entry name" value="BTB DOMAIN-CONTAINING PROTEIN-RELATED"/>
    <property type="match status" value="1"/>
</dbReference>
<sequence length="237" mass="26398">MTAPTSSKVRFKGVNSEEGLKLLEGCDAVKVIVGTETQKTWSLPKKLLAHVSPFFDAALNGSWVEATSNDISLPEDNPAAFETFVQWIYSGKLVTGSMDDIPRYIRAWTLGDKLRCPAFQDCAMLHLLHLHMRVYVEPKTVQLAYEGSMAGSRLRKWALQEFSSGITCGKYVDTAEEWACVAKNTVDFGYDYVQASAASFAALGFNPFEAGQQYLEVLVYEDEGIEKWEMAPKVNDK</sequence>
<organism evidence="2 3">
    <name type="scientific">Stereocaulon virgatum</name>
    <dbReference type="NCBI Taxonomy" id="373712"/>
    <lineage>
        <taxon>Eukaryota</taxon>
        <taxon>Fungi</taxon>
        <taxon>Dikarya</taxon>
        <taxon>Ascomycota</taxon>
        <taxon>Pezizomycotina</taxon>
        <taxon>Lecanoromycetes</taxon>
        <taxon>OSLEUM clade</taxon>
        <taxon>Lecanoromycetidae</taxon>
        <taxon>Lecanorales</taxon>
        <taxon>Lecanorineae</taxon>
        <taxon>Stereocaulaceae</taxon>
        <taxon>Stereocaulon</taxon>
    </lineage>
</organism>
<dbReference type="InterPro" id="IPR000210">
    <property type="entry name" value="BTB/POZ_dom"/>
</dbReference>
<evidence type="ECO:0000313" key="2">
    <source>
        <dbReference type="EMBL" id="KAL2045017.1"/>
    </source>
</evidence>
<evidence type="ECO:0000259" key="1">
    <source>
        <dbReference type="PROSITE" id="PS50097"/>
    </source>
</evidence>
<dbReference type="Gene3D" id="3.30.710.10">
    <property type="entry name" value="Potassium Channel Kv1.1, Chain A"/>
    <property type="match status" value="1"/>
</dbReference>
<comment type="caution">
    <text evidence="2">The sequence shown here is derived from an EMBL/GenBank/DDBJ whole genome shotgun (WGS) entry which is preliminary data.</text>
</comment>
<dbReference type="PANTHER" id="PTHR47843:SF3">
    <property type="entry name" value="BTB DOMAIN-CONTAINING PROTEIN"/>
    <property type="match status" value="1"/>
</dbReference>